<dbReference type="PROSITE" id="PS00012">
    <property type="entry name" value="PHOSPHOPANTETHEINE"/>
    <property type="match status" value="2"/>
</dbReference>
<evidence type="ECO:0000313" key="5">
    <source>
        <dbReference type="EMBL" id="MFH5208114.1"/>
    </source>
</evidence>
<feature type="domain" description="Carrier" evidence="4">
    <location>
        <begin position="124"/>
        <end position="199"/>
    </location>
</feature>
<dbReference type="InterPro" id="IPR020845">
    <property type="entry name" value="AMP-binding_CS"/>
</dbReference>
<name>A0ABW7JLN3_9NOCA</name>
<evidence type="ECO:0000259" key="4">
    <source>
        <dbReference type="PROSITE" id="PS50075"/>
    </source>
</evidence>
<dbReference type="Gene3D" id="3.30.559.30">
    <property type="entry name" value="Nonribosomal peptide synthetase, condensation domain"/>
    <property type="match status" value="2"/>
</dbReference>
<dbReference type="Proteomes" id="UP001609175">
    <property type="component" value="Unassembled WGS sequence"/>
</dbReference>
<dbReference type="InterPro" id="IPR000873">
    <property type="entry name" value="AMP-dep_synth/lig_dom"/>
</dbReference>
<accession>A0ABW7JLN3</accession>
<evidence type="ECO:0000256" key="1">
    <source>
        <dbReference type="ARBA" id="ARBA00001957"/>
    </source>
</evidence>
<proteinExistence type="predicted"/>
<dbReference type="Pfam" id="PF00668">
    <property type="entry name" value="Condensation"/>
    <property type="match status" value="2"/>
</dbReference>
<dbReference type="InterPro" id="IPR036736">
    <property type="entry name" value="ACP-like_sf"/>
</dbReference>
<dbReference type="SMART" id="SM00823">
    <property type="entry name" value="PKS_PP"/>
    <property type="match status" value="2"/>
</dbReference>
<dbReference type="Gene3D" id="3.40.50.980">
    <property type="match status" value="4"/>
</dbReference>
<keyword evidence="3" id="KW-0597">Phosphoprotein</keyword>
<dbReference type="Gene3D" id="3.30.559.10">
    <property type="entry name" value="Chloramphenicol acetyltransferase-like domain"/>
    <property type="match status" value="2"/>
</dbReference>
<dbReference type="InterPro" id="IPR006162">
    <property type="entry name" value="Ppantetheine_attach_site"/>
</dbReference>
<comment type="caution">
    <text evidence="5">The sequence shown here is derived from an EMBL/GenBank/DDBJ whole genome shotgun (WGS) entry which is preliminary data.</text>
</comment>
<dbReference type="RefSeq" id="WP_395113544.1">
    <property type="nucleotide sequence ID" value="NZ_JBIMSO010000036.1"/>
</dbReference>
<dbReference type="NCBIfam" id="TIGR01733">
    <property type="entry name" value="AA-adenyl-dom"/>
    <property type="match status" value="1"/>
</dbReference>
<dbReference type="PANTHER" id="PTHR45527:SF1">
    <property type="entry name" value="FATTY ACID SYNTHASE"/>
    <property type="match status" value="1"/>
</dbReference>
<evidence type="ECO:0000256" key="3">
    <source>
        <dbReference type="ARBA" id="ARBA00022553"/>
    </source>
</evidence>
<feature type="non-terminal residue" evidence="5">
    <location>
        <position position="2084"/>
    </location>
</feature>
<dbReference type="SUPFAM" id="SSF56801">
    <property type="entry name" value="Acetyl-CoA synthetase-like"/>
    <property type="match status" value="3"/>
</dbReference>
<reference evidence="5 6" key="1">
    <citation type="submission" date="2024-10" db="EMBL/GenBank/DDBJ databases">
        <authorList>
            <person name="Riesco R."/>
        </authorList>
    </citation>
    <scope>NUCLEOTIDE SEQUENCE [LARGE SCALE GENOMIC DNA]</scope>
    <source>
        <strain evidence="5 6">NCIMB 15449</strain>
    </source>
</reference>
<dbReference type="Gene3D" id="1.10.1200.10">
    <property type="entry name" value="ACP-like"/>
    <property type="match status" value="2"/>
</dbReference>
<dbReference type="Pfam" id="PF00501">
    <property type="entry name" value="AMP-binding"/>
    <property type="match status" value="2"/>
</dbReference>
<feature type="domain" description="Carrier" evidence="4">
    <location>
        <begin position="1186"/>
        <end position="1261"/>
    </location>
</feature>
<dbReference type="InterPro" id="IPR009081">
    <property type="entry name" value="PP-bd_ACP"/>
</dbReference>
<dbReference type="PROSITE" id="PS50075">
    <property type="entry name" value="CARRIER"/>
    <property type="match status" value="2"/>
</dbReference>
<dbReference type="Pfam" id="PF00550">
    <property type="entry name" value="PP-binding"/>
    <property type="match status" value="2"/>
</dbReference>
<feature type="non-terminal residue" evidence="5">
    <location>
        <position position="1"/>
    </location>
</feature>
<dbReference type="CDD" id="cd19540">
    <property type="entry name" value="LCL_NRPS-like"/>
    <property type="match status" value="2"/>
</dbReference>
<dbReference type="Pfam" id="PF13193">
    <property type="entry name" value="AMP-binding_C"/>
    <property type="match status" value="2"/>
</dbReference>
<dbReference type="Gene3D" id="2.30.38.10">
    <property type="entry name" value="Luciferase, Domain 3"/>
    <property type="match status" value="1"/>
</dbReference>
<comment type="cofactor">
    <cofactor evidence="1">
        <name>pantetheine 4'-phosphate</name>
        <dbReference type="ChEBI" id="CHEBI:47942"/>
    </cofactor>
</comment>
<dbReference type="SUPFAM" id="SSF47336">
    <property type="entry name" value="ACP-like"/>
    <property type="match status" value="2"/>
</dbReference>
<dbReference type="InterPro" id="IPR010071">
    <property type="entry name" value="AA_adenyl_dom"/>
</dbReference>
<dbReference type="InterPro" id="IPR023213">
    <property type="entry name" value="CAT-like_dom_sf"/>
</dbReference>
<dbReference type="InterPro" id="IPR001242">
    <property type="entry name" value="Condensation_dom"/>
</dbReference>
<dbReference type="CDD" id="cd17646">
    <property type="entry name" value="A_NRPS_AB3403-like"/>
    <property type="match status" value="1"/>
</dbReference>
<evidence type="ECO:0000313" key="6">
    <source>
        <dbReference type="Proteomes" id="UP001609175"/>
    </source>
</evidence>
<dbReference type="PANTHER" id="PTHR45527">
    <property type="entry name" value="NONRIBOSOMAL PEPTIDE SYNTHETASE"/>
    <property type="match status" value="1"/>
</dbReference>
<dbReference type="PROSITE" id="PS00455">
    <property type="entry name" value="AMP_BINDING"/>
    <property type="match status" value="1"/>
</dbReference>
<gene>
    <name evidence="5" type="ORF">ACHIPZ_07795</name>
</gene>
<evidence type="ECO:0000256" key="2">
    <source>
        <dbReference type="ARBA" id="ARBA00022450"/>
    </source>
</evidence>
<organism evidence="5 6">
    <name type="scientific">Antrihabitans spumae</name>
    <dbReference type="NCBI Taxonomy" id="3373370"/>
    <lineage>
        <taxon>Bacteria</taxon>
        <taxon>Bacillati</taxon>
        <taxon>Actinomycetota</taxon>
        <taxon>Actinomycetes</taxon>
        <taxon>Mycobacteriales</taxon>
        <taxon>Nocardiaceae</taxon>
        <taxon>Antrihabitans</taxon>
    </lineage>
</organism>
<protein>
    <submittedName>
        <fullName evidence="5">Amino acid adenylation domain-containing protein</fullName>
    </submittedName>
</protein>
<dbReference type="InterPro" id="IPR025110">
    <property type="entry name" value="AMP-bd_C"/>
</dbReference>
<dbReference type="SUPFAM" id="SSF52777">
    <property type="entry name" value="CoA-dependent acyltransferases"/>
    <property type="match status" value="4"/>
</dbReference>
<dbReference type="InterPro" id="IPR020806">
    <property type="entry name" value="PKS_PP-bd"/>
</dbReference>
<keyword evidence="2" id="KW-0596">Phosphopantetheine</keyword>
<dbReference type="Gene3D" id="3.30.300.30">
    <property type="match status" value="2"/>
</dbReference>
<dbReference type="InterPro" id="IPR045851">
    <property type="entry name" value="AMP-bd_C_sf"/>
</dbReference>
<dbReference type="NCBIfam" id="NF003417">
    <property type="entry name" value="PRK04813.1"/>
    <property type="match status" value="3"/>
</dbReference>
<sequence>LVTWRADGELSYIGRTDFQVKLRGLRIELGEIEAALTAQDPVRDAVVVVRSDPRTGDQLVGYIVAESGTAPDVDAVRDELGNGLPSYMVPSAFVVLDELPLNASGKLDRKALPAPVFEAKVFRAPTTPIEEIVANTFAEVLGTPRVGLDDDFFALGGNSLVATRVVARLSAALDAQIGVRELFEAPTVVALAARAESHAGAGARAALVPQERPERIPLSLAQQRMWFLNRFDAASAVNNIPVAVRLSGLLDRQALQIAVADVLARHESLRTLYPEVDGTPYQVTVPTARVIPDLSPIEASEAELPSRIAELVLTGFDVSAEVPFRARLFEISPTEHVLALVVHHISADGFSMGPLTRDVMTAYSARVDGGEPAWTPLAVQYADYTLWQRDVLGFEDDPESLIARQVEYWTQALRGVPDQLDLPADRARPAVATGRGETYTFDIPAETHRHLAELARERNATLFMVTHAALAVLLARLSGTGDIAIGTPVAGRGERALDDLIGMFVNTLVLRSQIDSAAPFTDVLTSVRETDLAAFGHADVPFERLVEVLNPARSQARHPLFQVLLSFQNAGQRALELPGLSVSGIELTSKVSNFDLQVILTETVDANGEPAGMITEIIYALDLFDESSVAGIAERFVRVLDGVVSDPAVRVGDIAVLDQVEHGVLLRERNATAHAVENVLLLDGFDAQVRATPDAPAVVFEGESVTYAEFDARVSQLARILIAQGVGPESLVGLAIRRSIDLVAGMYAIVRAGGAWVPLDPDHPAERIAHILDTAQPVCVLTTSRDAFDGAGSVPLIAIDTVATEGVSTEPVTDDERVGTVRADHPAYAIFTSGSTGRPKGVAVSHAAIVNQLEWMQSEYQLDATDAYLQKTATTFDVSLWGYFMPLRVGATLVVATNDGHRDPAYVADTIAAQRITITDFVPSMLSVFAAHVSAESLTTLRHVFVIGEALPPETVASFARVSSAGLHNLYGPTEAAVSITYWPAAGETGQSVPIGVPEWNSQVFVLDSRLHPVPDGVPGELYLSGAQLARGYVSRPDLTADRFVANPFAGVSGTARMYRTGDLVTWRADGVLEYIGRTDFQVKFRGQRIELGEIETALLTSSQVNQSAAVVMSTATGDQLVGYIVPTPGSAPEPGQLTAELTQLLPSYMVPSAIVVLDEFPLNTSGKLDRKALPEPVFEARSFRAPTTPVEEIVAAVFADVLGIAQVGRDDDFFALGGNSLIATQVVARLGAALDTRVAVRTLFEATTVAGLAARVESHAGVGARAELAPRVRPDRIPLSLAQQRMWFLNRFEPESAVNNIPVAIRLTGALDVVALQAAVADVIDRHESLRTVYPDYDGMPAQVVLPAVQVVPDLTPITVAQADLLGAVTSIIGTGFDVAAEVPVRARVFRVETTASNGSTVPTAEHVLVVVVHHISGDAWSMGPLARDVMVAYASRVSGEMPTWAPLPVQYADFALWQRDVLGSESDPSSLISQQAQYWTDGLAGLPDQLELPSDRPRPVAASYVGATHTFEIGEELHTRLRRVARERGVTPFMVVHGALAVVLARLSGQDDIAIGTPVAGRGEQALDDVIGMFVNTLVLRTAVDGGRTFAELLAAVRETDIGAFGHADLPFERLVEILNPARSQARHPLFQVMLTFQNTGQTELELPGLRVSGVEFDAQVAKFDLAVEVVEKFDANGEPVGATTNFVYATDLFDASTIAGFADRFVRLLDGALADQNTPVGELDILSAAERKKVVEEWNSTAYEVDSSATLVSMFTAAVVEHPSAIALSFEGVDLTYAEFSERVNKLARYLISVGVGPESFVALGMRRSVDLVVGMYAVTVAGGAYVPLDPDHPAERTQYILETARPVCVLTTSGDEIDVAGALRIDDLDLDGFSAAPVAAGERSAALVASNTAYVIFTSGSTGRPKGVAVSHGAIVNRLVWMQSAYGLGSADVVLQKTPATFDVSVWEFFWPLQVGARLVVARPDGHRDPAYLRDVIVEHSVTTAHFVPSMLAVFVAAPGVDNCTSLQQVFASGEALPAKTAHRLRALTGARLHNLYGPTEAAVDVTFHEVVDADTVAVPIGAPVFNTAVLVLDSRLRPV</sequence>
<dbReference type="EMBL" id="JBIMSO010000036">
    <property type="protein sequence ID" value="MFH5208114.1"/>
    <property type="molecule type" value="Genomic_DNA"/>
</dbReference>